<comment type="similarity">
    <text evidence="2">Belongs to the RNase PH family.</text>
</comment>
<evidence type="ECO:0000256" key="12">
    <source>
        <dbReference type="ARBA" id="ARBA00083630"/>
    </source>
</evidence>
<organism evidence="14 15">
    <name type="scientific">Stephania yunnanensis</name>
    <dbReference type="NCBI Taxonomy" id="152371"/>
    <lineage>
        <taxon>Eukaryota</taxon>
        <taxon>Viridiplantae</taxon>
        <taxon>Streptophyta</taxon>
        <taxon>Embryophyta</taxon>
        <taxon>Tracheophyta</taxon>
        <taxon>Spermatophyta</taxon>
        <taxon>Magnoliopsida</taxon>
        <taxon>Ranunculales</taxon>
        <taxon>Menispermaceae</taxon>
        <taxon>Menispermoideae</taxon>
        <taxon>Cissampelideae</taxon>
        <taxon>Stephania</taxon>
    </lineage>
</organism>
<keyword evidence="9" id="KW-0539">Nucleus</keyword>
<dbReference type="SUPFAM" id="SSF54211">
    <property type="entry name" value="Ribosomal protein S5 domain 2-like"/>
    <property type="match status" value="1"/>
</dbReference>
<accession>A0AAP0K013</accession>
<dbReference type="GO" id="GO:0071051">
    <property type="term" value="P:poly(A)-dependent snoRNA 3'-end processing"/>
    <property type="evidence" value="ECO:0007669"/>
    <property type="project" value="TreeGrafter"/>
</dbReference>
<dbReference type="GO" id="GO:0006364">
    <property type="term" value="P:rRNA processing"/>
    <property type="evidence" value="ECO:0007669"/>
    <property type="project" value="UniProtKB-KW"/>
</dbReference>
<evidence type="ECO:0000256" key="1">
    <source>
        <dbReference type="ARBA" id="ARBA00004604"/>
    </source>
</evidence>
<dbReference type="FunFam" id="3.30.230.70:FF:000021">
    <property type="entry name" value="Exosome complex exonuclease RRP46 homolog"/>
    <property type="match status" value="1"/>
</dbReference>
<dbReference type="PANTHER" id="PTHR11953:SF1">
    <property type="entry name" value="EXOSOME COMPLEX COMPONENT RRP46"/>
    <property type="match status" value="1"/>
</dbReference>
<dbReference type="GO" id="GO:0000177">
    <property type="term" value="C:cytoplasmic exosome (RNase complex)"/>
    <property type="evidence" value="ECO:0007669"/>
    <property type="project" value="TreeGrafter"/>
</dbReference>
<name>A0AAP0K013_9MAGN</name>
<keyword evidence="15" id="KW-1185">Reference proteome</keyword>
<keyword evidence="8" id="KW-0694">RNA-binding</keyword>
<evidence type="ECO:0000256" key="4">
    <source>
        <dbReference type="ARBA" id="ARBA00022722"/>
    </source>
</evidence>
<dbReference type="InterPro" id="IPR050080">
    <property type="entry name" value="RNase_PH"/>
</dbReference>
<dbReference type="Gene3D" id="3.30.230.70">
    <property type="entry name" value="GHMP Kinase, N-terminal domain"/>
    <property type="match status" value="1"/>
</dbReference>
<dbReference type="GO" id="GO:0071028">
    <property type="term" value="P:nuclear mRNA surveillance"/>
    <property type="evidence" value="ECO:0007669"/>
    <property type="project" value="TreeGrafter"/>
</dbReference>
<evidence type="ECO:0000256" key="7">
    <source>
        <dbReference type="ARBA" id="ARBA00022839"/>
    </source>
</evidence>
<dbReference type="GO" id="GO:0016075">
    <property type="term" value="P:rRNA catabolic process"/>
    <property type="evidence" value="ECO:0007669"/>
    <property type="project" value="TreeGrafter"/>
</dbReference>
<evidence type="ECO:0000256" key="5">
    <source>
        <dbReference type="ARBA" id="ARBA00022801"/>
    </source>
</evidence>
<reference evidence="14 15" key="1">
    <citation type="submission" date="2024-01" db="EMBL/GenBank/DDBJ databases">
        <title>Genome assemblies of Stephania.</title>
        <authorList>
            <person name="Yang L."/>
        </authorList>
    </citation>
    <scope>NUCLEOTIDE SEQUENCE [LARGE SCALE GENOMIC DNA]</scope>
    <source>
        <strain evidence="14">YNDBR</strain>
        <tissue evidence="14">Leaf</tissue>
    </source>
</reference>
<dbReference type="GO" id="GO:0003723">
    <property type="term" value="F:RNA binding"/>
    <property type="evidence" value="ECO:0007669"/>
    <property type="project" value="UniProtKB-KW"/>
</dbReference>
<dbReference type="GO" id="GO:0034475">
    <property type="term" value="P:U4 snRNA 3'-end processing"/>
    <property type="evidence" value="ECO:0007669"/>
    <property type="project" value="TreeGrafter"/>
</dbReference>
<keyword evidence="4" id="KW-0540">Nuclease</keyword>
<dbReference type="InterPro" id="IPR020568">
    <property type="entry name" value="Ribosomal_Su5_D2-typ_SF"/>
</dbReference>
<dbReference type="Proteomes" id="UP001420932">
    <property type="component" value="Unassembled WGS sequence"/>
</dbReference>
<evidence type="ECO:0000256" key="6">
    <source>
        <dbReference type="ARBA" id="ARBA00022835"/>
    </source>
</evidence>
<dbReference type="PANTHER" id="PTHR11953">
    <property type="entry name" value="EXOSOME COMPLEX COMPONENT"/>
    <property type="match status" value="1"/>
</dbReference>
<evidence type="ECO:0000313" key="14">
    <source>
        <dbReference type="EMBL" id="KAK9142097.1"/>
    </source>
</evidence>
<comment type="subcellular location">
    <subcellularLocation>
        <location evidence="1">Nucleus</location>
        <location evidence="1">Nucleolus</location>
    </subcellularLocation>
</comment>
<comment type="caution">
    <text evidence="14">The sequence shown here is derived from an EMBL/GenBank/DDBJ whole genome shotgun (WGS) entry which is preliminary data.</text>
</comment>
<dbReference type="Pfam" id="PF01138">
    <property type="entry name" value="RNase_PH"/>
    <property type="match status" value="1"/>
</dbReference>
<dbReference type="AlphaFoldDB" id="A0AAP0K013"/>
<gene>
    <name evidence="14" type="ORF">Syun_011497</name>
</gene>
<evidence type="ECO:0000256" key="9">
    <source>
        <dbReference type="ARBA" id="ARBA00023242"/>
    </source>
</evidence>
<evidence type="ECO:0000256" key="11">
    <source>
        <dbReference type="ARBA" id="ARBA00077932"/>
    </source>
</evidence>
<dbReference type="CDD" id="cd11372">
    <property type="entry name" value="RNase_PH_RRP46"/>
    <property type="match status" value="1"/>
</dbReference>
<evidence type="ECO:0000256" key="10">
    <source>
        <dbReference type="ARBA" id="ARBA00074659"/>
    </source>
</evidence>
<sequence length="254" mass="27424">MNLTMAADFALSMGLMEIDRADGRKPNQLRPLSCSHNFLNRAHGSARWSHGDTTVIAAVYGPKSGKKTNENPKKASVEVVWKPNTGHIGRDEKEYEIVVKRTLESICLLTVNPSTTISVILQVVDDDGGLLPCAINAACAALVDAGIPLKHLAVSICCGLTESGFVVLDPTKSEEQSLQAFTYLVFPNSFRSVLPGSPLSVEIGPFENGIITSTTHGVMSVENYLFCIERGRSASAALSEFLRKSLTKRNESNS</sequence>
<keyword evidence="6" id="KW-0271">Exosome</keyword>
<keyword evidence="7" id="KW-0269">Exonuclease</keyword>
<evidence type="ECO:0000313" key="15">
    <source>
        <dbReference type="Proteomes" id="UP001420932"/>
    </source>
</evidence>
<dbReference type="EMBL" id="JBBNAF010000005">
    <property type="protein sequence ID" value="KAK9142097.1"/>
    <property type="molecule type" value="Genomic_DNA"/>
</dbReference>
<proteinExistence type="inferred from homology"/>
<evidence type="ECO:0000256" key="3">
    <source>
        <dbReference type="ARBA" id="ARBA00022552"/>
    </source>
</evidence>
<feature type="domain" description="Exoribonuclease phosphorolytic" evidence="13">
    <location>
        <begin position="28"/>
        <end position="148"/>
    </location>
</feature>
<protein>
    <recommendedName>
        <fullName evidence="10">Exosome complex exonuclease RRP46 homolog</fullName>
    </recommendedName>
    <alternativeName>
        <fullName evidence="12">Exosome component 5</fullName>
    </alternativeName>
    <alternativeName>
        <fullName evidence="11">Ribosomal RNA-processing protein 46</fullName>
    </alternativeName>
</protein>
<evidence type="ECO:0000256" key="8">
    <source>
        <dbReference type="ARBA" id="ARBA00022884"/>
    </source>
</evidence>
<keyword evidence="5" id="KW-0378">Hydrolase</keyword>
<evidence type="ECO:0000259" key="13">
    <source>
        <dbReference type="Pfam" id="PF01138"/>
    </source>
</evidence>
<dbReference type="GO" id="GO:0004527">
    <property type="term" value="F:exonuclease activity"/>
    <property type="evidence" value="ECO:0007669"/>
    <property type="project" value="UniProtKB-KW"/>
</dbReference>
<keyword evidence="3" id="KW-0698">rRNA processing</keyword>
<dbReference type="InterPro" id="IPR001247">
    <property type="entry name" value="ExoRNase_PH_dom1"/>
</dbReference>
<dbReference type="GO" id="GO:0005730">
    <property type="term" value="C:nucleolus"/>
    <property type="evidence" value="ECO:0007669"/>
    <property type="project" value="UniProtKB-SubCell"/>
</dbReference>
<dbReference type="InterPro" id="IPR036345">
    <property type="entry name" value="ExoRNase_PH_dom2_sf"/>
</dbReference>
<dbReference type="GO" id="GO:0000176">
    <property type="term" value="C:nuclear exosome (RNase complex)"/>
    <property type="evidence" value="ECO:0007669"/>
    <property type="project" value="TreeGrafter"/>
</dbReference>
<dbReference type="SUPFAM" id="SSF55666">
    <property type="entry name" value="Ribonuclease PH domain 2-like"/>
    <property type="match status" value="1"/>
</dbReference>
<evidence type="ECO:0000256" key="2">
    <source>
        <dbReference type="ARBA" id="ARBA00006678"/>
    </source>
</evidence>
<dbReference type="InterPro" id="IPR027408">
    <property type="entry name" value="PNPase/RNase_PH_dom_sf"/>
</dbReference>